<evidence type="ECO:0000313" key="11">
    <source>
        <dbReference type="Proteomes" id="UP000482209"/>
    </source>
</evidence>
<dbReference type="AlphaFoldDB" id="A0A6L5XV27"/>
<dbReference type="InterPro" id="IPR023827">
    <property type="entry name" value="Peptidase_S8_Asp-AS"/>
</dbReference>
<comment type="caution">
    <text evidence="10">The sequence shown here is derived from an EMBL/GenBank/DDBJ whole genome shotgun (WGS) entry which is preliminary data.</text>
</comment>
<reference evidence="10 11" key="1">
    <citation type="submission" date="2019-08" db="EMBL/GenBank/DDBJ databases">
        <title>In-depth cultivation of the pig gut microbiome towards novel bacterial diversity and tailored functional studies.</title>
        <authorList>
            <person name="Wylensek D."/>
            <person name="Hitch T.C.A."/>
            <person name="Clavel T."/>
        </authorList>
    </citation>
    <scope>NUCLEOTIDE SEQUENCE [LARGE SCALE GENOMIC DNA]</scope>
    <source>
        <strain evidence="10 11">WCA-693-APC-MOT-I</strain>
    </source>
</reference>
<keyword evidence="11" id="KW-1185">Reference proteome</keyword>
<dbReference type="InterPro" id="IPR036852">
    <property type="entry name" value="Peptidase_S8/S53_dom_sf"/>
</dbReference>
<gene>
    <name evidence="10" type="ORF">FYJ58_02125</name>
</gene>
<feature type="active site" description="Charge relay system" evidence="5 6">
    <location>
        <position position="226"/>
    </location>
</feature>
<evidence type="ECO:0000256" key="1">
    <source>
        <dbReference type="ARBA" id="ARBA00011073"/>
    </source>
</evidence>
<organism evidence="10 11">
    <name type="scientific">Velocimicrobium porci</name>
    <dbReference type="NCBI Taxonomy" id="2606634"/>
    <lineage>
        <taxon>Bacteria</taxon>
        <taxon>Bacillati</taxon>
        <taxon>Bacillota</taxon>
        <taxon>Clostridia</taxon>
        <taxon>Lachnospirales</taxon>
        <taxon>Lachnospiraceae</taxon>
        <taxon>Velocimicrobium</taxon>
    </lineage>
</organism>
<dbReference type="InterPro" id="IPR000209">
    <property type="entry name" value="Peptidase_S8/S53_dom"/>
</dbReference>
<feature type="chain" id="PRO_5038918265" evidence="8">
    <location>
        <begin position="25"/>
        <end position="473"/>
    </location>
</feature>
<keyword evidence="8" id="KW-0732">Signal</keyword>
<dbReference type="InterPro" id="IPR015500">
    <property type="entry name" value="Peptidase_S8_subtilisin-rel"/>
</dbReference>
<proteinExistence type="inferred from homology"/>
<dbReference type="Proteomes" id="UP000482209">
    <property type="component" value="Unassembled WGS sequence"/>
</dbReference>
<comment type="similarity">
    <text evidence="1 6 7">Belongs to the peptidase S8 family.</text>
</comment>
<dbReference type="CDD" id="cd07473">
    <property type="entry name" value="Peptidases_S8_Subtilisin_like"/>
    <property type="match status" value="1"/>
</dbReference>
<feature type="active site" description="Charge relay system" evidence="5 6">
    <location>
        <position position="401"/>
    </location>
</feature>
<evidence type="ECO:0000256" key="7">
    <source>
        <dbReference type="RuleBase" id="RU003355"/>
    </source>
</evidence>
<dbReference type="Pfam" id="PF00082">
    <property type="entry name" value="Peptidase_S8"/>
    <property type="match status" value="1"/>
</dbReference>
<dbReference type="InterPro" id="IPR022398">
    <property type="entry name" value="Peptidase_S8_His-AS"/>
</dbReference>
<dbReference type="InterPro" id="IPR034204">
    <property type="entry name" value="PfSUB1-like_cat_dom"/>
</dbReference>
<dbReference type="RefSeq" id="WP_154516573.1">
    <property type="nucleotide sequence ID" value="NZ_VUMT01000002.1"/>
</dbReference>
<dbReference type="PROSITE" id="PS51892">
    <property type="entry name" value="SUBTILASE"/>
    <property type="match status" value="1"/>
</dbReference>
<dbReference type="PROSITE" id="PS00138">
    <property type="entry name" value="SUBTILASE_SER"/>
    <property type="match status" value="1"/>
</dbReference>
<dbReference type="InterPro" id="IPR050131">
    <property type="entry name" value="Peptidase_S8_subtilisin-like"/>
</dbReference>
<evidence type="ECO:0000256" key="4">
    <source>
        <dbReference type="ARBA" id="ARBA00022825"/>
    </source>
</evidence>
<feature type="signal peptide" evidence="8">
    <location>
        <begin position="1"/>
        <end position="24"/>
    </location>
</feature>
<evidence type="ECO:0000256" key="5">
    <source>
        <dbReference type="PIRSR" id="PIRSR615500-1"/>
    </source>
</evidence>
<keyword evidence="4 6" id="KW-0720">Serine protease</keyword>
<evidence type="ECO:0000256" key="8">
    <source>
        <dbReference type="SAM" id="SignalP"/>
    </source>
</evidence>
<dbReference type="PANTHER" id="PTHR43806:SF11">
    <property type="entry name" value="CEREVISIN-RELATED"/>
    <property type="match status" value="1"/>
</dbReference>
<dbReference type="SUPFAM" id="SSF52743">
    <property type="entry name" value="Subtilisin-like"/>
    <property type="match status" value="1"/>
</dbReference>
<keyword evidence="2 6" id="KW-0645">Protease</keyword>
<evidence type="ECO:0000256" key="6">
    <source>
        <dbReference type="PROSITE-ProRule" id="PRU01240"/>
    </source>
</evidence>
<dbReference type="Gene3D" id="3.40.50.200">
    <property type="entry name" value="Peptidase S8/S53 domain"/>
    <property type="match status" value="1"/>
</dbReference>
<dbReference type="PRINTS" id="PR00723">
    <property type="entry name" value="SUBTILISIN"/>
</dbReference>
<dbReference type="PROSITE" id="PS00136">
    <property type="entry name" value="SUBTILASE_ASP"/>
    <property type="match status" value="1"/>
</dbReference>
<evidence type="ECO:0000256" key="2">
    <source>
        <dbReference type="ARBA" id="ARBA00022670"/>
    </source>
</evidence>
<keyword evidence="3 6" id="KW-0378">Hydrolase</keyword>
<evidence type="ECO:0000259" key="9">
    <source>
        <dbReference type="Pfam" id="PF00082"/>
    </source>
</evidence>
<feature type="domain" description="Peptidase S8/S53" evidence="9">
    <location>
        <begin position="156"/>
        <end position="437"/>
    </location>
</feature>
<dbReference type="InterPro" id="IPR023828">
    <property type="entry name" value="Peptidase_S8_Ser-AS"/>
</dbReference>
<evidence type="ECO:0000256" key="3">
    <source>
        <dbReference type="ARBA" id="ARBA00022801"/>
    </source>
</evidence>
<dbReference type="EMBL" id="VUMT01000002">
    <property type="protein sequence ID" value="MSS62690.1"/>
    <property type="molecule type" value="Genomic_DNA"/>
</dbReference>
<evidence type="ECO:0000313" key="10">
    <source>
        <dbReference type="EMBL" id="MSS62690.1"/>
    </source>
</evidence>
<dbReference type="GO" id="GO:0006508">
    <property type="term" value="P:proteolysis"/>
    <property type="evidence" value="ECO:0007669"/>
    <property type="project" value="UniProtKB-KW"/>
</dbReference>
<dbReference type="GO" id="GO:0004252">
    <property type="term" value="F:serine-type endopeptidase activity"/>
    <property type="evidence" value="ECO:0007669"/>
    <property type="project" value="UniProtKB-UniRule"/>
</dbReference>
<name>A0A6L5XV27_9FIRM</name>
<dbReference type="PANTHER" id="PTHR43806">
    <property type="entry name" value="PEPTIDASE S8"/>
    <property type="match status" value="1"/>
</dbReference>
<accession>A0A6L5XV27</accession>
<sequence length="473" mass="50944">MRVMKQKRNKSFVSLLLCMTVAMGTGELPFNPAVTAKAAAIEQDSVTDINEYEDNEMIVVYKTEATTVSDLPDSATEEKLTDDCSLIEVDSKAELKDAVDTLANDPNVLVVQPNYTYYSTDRLGNNSYHYLQWAYNGEHNINILPAWDMPQSAEAETIVAVVDTGIDFQHTSLLKNLWQNTDEDFYSNQDNDGNGYPGDYYGWNFYSNNNQVCEYRATQYGHEDDHGTHVAGIIGADSDAGSGIAGVASKSVSNIKIMPVKVLGGPNGSGSTDSIIKGIHYAEQNGATICNLSLGMNQYDAALHQTMHDSSMLFVCAAGNGIKATNWRGYDIGRLNVYPACYNLPNQITVGNYNTTGQIDQSSCYSSTFVNIAAPGTDIYSTVVDPSHSSQGAYNYMTGTSMAAPMVTGVAAMVSSYYGNLSASQIKQAILSGATKSPILASKVANGAKLNTYGALQAAASYSYYGMDAQKAS</sequence>
<dbReference type="PROSITE" id="PS00137">
    <property type="entry name" value="SUBTILASE_HIS"/>
    <property type="match status" value="1"/>
</dbReference>
<protein>
    <submittedName>
        <fullName evidence="10">S8 family serine peptidase</fullName>
    </submittedName>
</protein>
<feature type="active site" description="Charge relay system" evidence="5 6">
    <location>
        <position position="163"/>
    </location>
</feature>